<dbReference type="SUPFAM" id="SSF50331">
    <property type="entry name" value="MOP-like"/>
    <property type="match status" value="1"/>
</dbReference>
<dbReference type="InterPro" id="IPR047641">
    <property type="entry name" value="ABC_transpr_MalK/UgpC-like"/>
</dbReference>
<sequence>MAEIVIRNLRKEFGSFTAVKGSSFTIGDGEFFMLLGPSGCGKTTTLRMIAGLELPTSGEILIDGEDVSQRPASQRDIAFVFQMFALYPHLNVRRNIAYPLVSQGLPRAQVQAKVAEVSRILGIEHILDKGVSGLSGGDRQRVALGRAIVRNPKAFMMDEPLGALDAEFREHMAEELRALHDRMRATTVYVTHDQLEAMQMGDKIVVMNHGVVEQFGTPQEIYDHPATLFVADFIGSPSMNTLHFEGSFTRGDARITLGGIDIATPQLREEALGRKLVLGVRPEHVTLSDDGAYRGRIEAAEYLGTTQIITLSTPHGALKARVPSDRVVRTGDAVGLTFRAERLSLFDAGTGRAFRTKANEGVFHG</sequence>
<dbReference type="InterPro" id="IPR013611">
    <property type="entry name" value="Transp-assoc_OB_typ2"/>
</dbReference>
<dbReference type="Proteomes" id="UP000826300">
    <property type="component" value="Chromosome"/>
</dbReference>
<dbReference type="EMBL" id="CP069370">
    <property type="protein sequence ID" value="QYZ70657.1"/>
    <property type="molecule type" value="Genomic_DNA"/>
</dbReference>
<dbReference type="PANTHER" id="PTHR43875:SF15">
    <property type="entry name" value="TREHALOSE IMPORT ATP-BINDING PROTEIN SUGC"/>
    <property type="match status" value="1"/>
</dbReference>
<dbReference type="InterPro" id="IPR017871">
    <property type="entry name" value="ABC_transporter-like_CS"/>
</dbReference>
<dbReference type="InterPro" id="IPR027417">
    <property type="entry name" value="P-loop_NTPase"/>
</dbReference>
<dbReference type="SUPFAM" id="SSF52540">
    <property type="entry name" value="P-loop containing nucleoside triphosphate hydrolases"/>
    <property type="match status" value="1"/>
</dbReference>
<evidence type="ECO:0000256" key="7">
    <source>
        <dbReference type="ARBA" id="ARBA00023136"/>
    </source>
</evidence>
<feature type="domain" description="ABC transporter" evidence="8">
    <location>
        <begin position="4"/>
        <end position="234"/>
    </location>
</feature>
<dbReference type="Gene3D" id="2.40.50.140">
    <property type="entry name" value="Nucleic acid-binding proteins"/>
    <property type="match status" value="1"/>
</dbReference>
<reference evidence="9" key="1">
    <citation type="submission" date="2021-02" db="EMBL/GenBank/DDBJ databases">
        <title>Rhodobacter shimadae sp. nov., an aerobic anoxygenic phototrophic bacterium isolated from a hot spring.</title>
        <authorList>
            <person name="Muramatsu S."/>
            <person name="Haruta S."/>
            <person name="Hirose S."/>
            <person name="Hanada S."/>
        </authorList>
    </citation>
    <scope>NUCLEOTIDE SEQUENCE</scope>
    <source>
        <strain evidence="9">N10</strain>
    </source>
</reference>
<dbReference type="FunFam" id="3.40.50.300:FF:000042">
    <property type="entry name" value="Maltose/maltodextrin ABC transporter, ATP-binding protein"/>
    <property type="match status" value="1"/>
</dbReference>
<evidence type="ECO:0000256" key="1">
    <source>
        <dbReference type="ARBA" id="ARBA00005417"/>
    </source>
</evidence>
<dbReference type="PROSITE" id="PS00211">
    <property type="entry name" value="ABC_TRANSPORTER_1"/>
    <property type="match status" value="1"/>
</dbReference>
<keyword evidence="10" id="KW-1185">Reference proteome</keyword>
<evidence type="ECO:0000256" key="3">
    <source>
        <dbReference type="ARBA" id="ARBA00022475"/>
    </source>
</evidence>
<keyword evidence="2" id="KW-0813">Transport</keyword>
<dbReference type="GO" id="GO:0055052">
    <property type="term" value="C:ATP-binding cassette (ABC) transporter complex, substrate-binding subunit-containing"/>
    <property type="evidence" value="ECO:0007669"/>
    <property type="project" value="TreeGrafter"/>
</dbReference>
<dbReference type="InterPro" id="IPR003439">
    <property type="entry name" value="ABC_transporter-like_ATP-bd"/>
</dbReference>
<dbReference type="InterPro" id="IPR008995">
    <property type="entry name" value="Mo/tungstate-bd_C_term_dom"/>
</dbReference>
<dbReference type="Gene3D" id="3.40.50.300">
    <property type="entry name" value="P-loop containing nucleotide triphosphate hydrolases"/>
    <property type="match status" value="1"/>
</dbReference>
<evidence type="ECO:0000259" key="8">
    <source>
        <dbReference type="PROSITE" id="PS50893"/>
    </source>
</evidence>
<keyword evidence="3" id="KW-1003">Cell membrane</keyword>
<dbReference type="Pfam" id="PF08402">
    <property type="entry name" value="TOBE_2"/>
    <property type="match status" value="1"/>
</dbReference>
<accession>A0A8G0ZXA6</accession>
<dbReference type="InterPro" id="IPR012340">
    <property type="entry name" value="NA-bd_OB-fold"/>
</dbReference>
<dbReference type="RefSeq" id="WP_220662874.1">
    <property type="nucleotide sequence ID" value="NZ_CP069370.1"/>
</dbReference>
<evidence type="ECO:0000256" key="5">
    <source>
        <dbReference type="ARBA" id="ARBA00022840"/>
    </source>
</evidence>
<dbReference type="SMART" id="SM00382">
    <property type="entry name" value="AAA"/>
    <property type="match status" value="1"/>
</dbReference>
<keyword evidence="5 9" id="KW-0067">ATP-binding</keyword>
<evidence type="ECO:0000256" key="2">
    <source>
        <dbReference type="ARBA" id="ARBA00022448"/>
    </source>
</evidence>
<dbReference type="PROSITE" id="PS50893">
    <property type="entry name" value="ABC_TRANSPORTER_2"/>
    <property type="match status" value="1"/>
</dbReference>
<dbReference type="GO" id="GO:0005524">
    <property type="term" value="F:ATP binding"/>
    <property type="evidence" value="ECO:0007669"/>
    <property type="project" value="UniProtKB-KW"/>
</dbReference>
<dbReference type="KEGG" id="nsm:JO391_03840"/>
<proteinExistence type="inferred from homology"/>
<keyword evidence="7" id="KW-0472">Membrane</keyword>
<keyword evidence="6" id="KW-1278">Translocase</keyword>
<evidence type="ECO:0000256" key="6">
    <source>
        <dbReference type="ARBA" id="ARBA00022967"/>
    </source>
</evidence>
<dbReference type="GO" id="GO:0016887">
    <property type="term" value="F:ATP hydrolysis activity"/>
    <property type="evidence" value="ECO:0007669"/>
    <property type="project" value="InterPro"/>
</dbReference>
<name>A0A8G0ZXA6_9RHOB</name>
<protein>
    <submittedName>
        <fullName evidence="9">ABC transporter ATP-binding protein</fullName>
    </submittedName>
</protein>
<keyword evidence="4" id="KW-0547">Nucleotide-binding</keyword>
<dbReference type="Gene3D" id="2.40.50.100">
    <property type="match status" value="1"/>
</dbReference>
<dbReference type="PANTHER" id="PTHR43875">
    <property type="entry name" value="MALTODEXTRIN IMPORT ATP-BINDING PROTEIN MSMX"/>
    <property type="match status" value="1"/>
</dbReference>
<dbReference type="InterPro" id="IPR003593">
    <property type="entry name" value="AAA+_ATPase"/>
</dbReference>
<evidence type="ECO:0000256" key="4">
    <source>
        <dbReference type="ARBA" id="ARBA00022741"/>
    </source>
</evidence>
<dbReference type="Pfam" id="PF00005">
    <property type="entry name" value="ABC_tran"/>
    <property type="match status" value="1"/>
</dbReference>
<evidence type="ECO:0000313" key="10">
    <source>
        <dbReference type="Proteomes" id="UP000826300"/>
    </source>
</evidence>
<evidence type="ECO:0000313" key="9">
    <source>
        <dbReference type="EMBL" id="QYZ70657.1"/>
    </source>
</evidence>
<organism evidence="9 10">
    <name type="scientific">Neotabrizicola shimadae</name>
    <dbReference type="NCBI Taxonomy" id="2807096"/>
    <lineage>
        <taxon>Bacteria</taxon>
        <taxon>Pseudomonadati</taxon>
        <taxon>Pseudomonadota</taxon>
        <taxon>Alphaproteobacteria</taxon>
        <taxon>Rhodobacterales</taxon>
        <taxon>Paracoccaceae</taxon>
        <taxon>Neotabrizicola</taxon>
    </lineage>
</organism>
<comment type="similarity">
    <text evidence="1">Belongs to the ABC transporter superfamily.</text>
</comment>
<dbReference type="GO" id="GO:0140359">
    <property type="term" value="F:ABC-type transporter activity"/>
    <property type="evidence" value="ECO:0007669"/>
    <property type="project" value="UniProtKB-ARBA"/>
</dbReference>
<dbReference type="AlphaFoldDB" id="A0A8G0ZXA6"/>
<gene>
    <name evidence="9" type="ORF">JO391_03840</name>
</gene>